<evidence type="ECO:0000256" key="2">
    <source>
        <dbReference type="ARBA" id="ARBA00013855"/>
    </source>
</evidence>
<reference evidence="8 9" key="1">
    <citation type="submission" date="2019-03" db="EMBL/GenBank/DDBJ databases">
        <title>Genomic Encyclopedia of Type Strains, Phase IV (KMG-IV): sequencing the most valuable type-strain genomes for metagenomic binning, comparative biology and taxonomic classification.</title>
        <authorList>
            <person name="Goeker M."/>
        </authorList>
    </citation>
    <scope>NUCLEOTIDE SEQUENCE [LARGE SCALE GENOMIC DNA]</scope>
    <source>
        <strain evidence="8 9">DSM 28867</strain>
    </source>
</reference>
<keyword evidence="6" id="KW-0472">Membrane</keyword>
<dbReference type="PANTHER" id="PTHR34138:SF1">
    <property type="entry name" value="CELL SHAPE-DETERMINING PROTEIN MREC"/>
    <property type="match status" value="1"/>
</dbReference>
<dbReference type="PANTHER" id="PTHR34138">
    <property type="entry name" value="CELL SHAPE-DETERMINING PROTEIN MREC"/>
    <property type="match status" value="1"/>
</dbReference>
<evidence type="ECO:0000256" key="6">
    <source>
        <dbReference type="SAM" id="Phobius"/>
    </source>
</evidence>
<dbReference type="InterPro" id="IPR055342">
    <property type="entry name" value="MreC_beta-barrel_core"/>
</dbReference>
<dbReference type="AlphaFoldDB" id="A0A4R7ZG58"/>
<keyword evidence="6" id="KW-0812">Transmembrane</keyword>
<keyword evidence="3 5" id="KW-0133">Cell shape</keyword>
<accession>A0A4R7ZG58</accession>
<feature type="transmembrane region" description="Helical" evidence="6">
    <location>
        <begin position="20"/>
        <end position="39"/>
    </location>
</feature>
<keyword evidence="6" id="KW-1133">Transmembrane helix</keyword>
<dbReference type="Pfam" id="PF04085">
    <property type="entry name" value="MreC"/>
    <property type="match status" value="1"/>
</dbReference>
<dbReference type="InterPro" id="IPR042177">
    <property type="entry name" value="Cell/Rod_1"/>
</dbReference>
<organism evidence="8 9">
    <name type="scientific">Breznakia blatticola</name>
    <dbReference type="NCBI Taxonomy" id="1754012"/>
    <lineage>
        <taxon>Bacteria</taxon>
        <taxon>Bacillati</taxon>
        <taxon>Bacillota</taxon>
        <taxon>Erysipelotrichia</taxon>
        <taxon>Erysipelotrichales</taxon>
        <taxon>Erysipelotrichaceae</taxon>
        <taxon>Breznakia</taxon>
    </lineage>
</organism>
<evidence type="ECO:0000313" key="9">
    <source>
        <dbReference type="Proteomes" id="UP000294743"/>
    </source>
</evidence>
<dbReference type="Gene3D" id="2.40.10.340">
    <property type="entry name" value="Rod shape-determining protein MreC, domain 1"/>
    <property type="match status" value="1"/>
</dbReference>
<evidence type="ECO:0000259" key="7">
    <source>
        <dbReference type="Pfam" id="PF04085"/>
    </source>
</evidence>
<evidence type="ECO:0000256" key="3">
    <source>
        <dbReference type="ARBA" id="ARBA00022960"/>
    </source>
</evidence>
<dbReference type="NCBIfam" id="TIGR00219">
    <property type="entry name" value="mreC"/>
    <property type="match status" value="1"/>
</dbReference>
<keyword evidence="9" id="KW-1185">Reference proteome</keyword>
<proteinExistence type="inferred from homology"/>
<feature type="domain" description="Rod shape-determining protein MreC beta-barrel core" evidence="7">
    <location>
        <begin position="129"/>
        <end position="282"/>
    </location>
</feature>
<evidence type="ECO:0000256" key="1">
    <source>
        <dbReference type="ARBA" id="ARBA00009369"/>
    </source>
</evidence>
<gene>
    <name evidence="8" type="ORF">EDD63_12840</name>
</gene>
<dbReference type="RefSeq" id="WP_166667586.1">
    <property type="nucleotide sequence ID" value="NZ_SODD01000028.1"/>
</dbReference>
<evidence type="ECO:0000313" key="8">
    <source>
        <dbReference type="EMBL" id="TDW16135.1"/>
    </source>
</evidence>
<sequence>MPKITKRPNETARFNRSQKILIFICIILLIFGFSTRIMGGNAASESGYDLFTMLRYSLIEKPTRTILNFSKDISNLWNVQSENDELRQEIASQKMYKSELDDTKRRLAELEALQGITSNDQYDSIGATVIARDVQGWSNVMTINVGSNDGITKDMSVISSKGLLGRVVEVHDKTSKVQLLTAEKTDSQVSIKIELSSDKSTTGSLETYDKTTGMFTANIFDSTVEIKKGMKVVTSGIGGATPSGILIGEVQDVEKLYNAEGVKIQIKPAVDFNDFTYVSVLKVK</sequence>
<dbReference type="InterPro" id="IPR042175">
    <property type="entry name" value="Cell/Rod_MreC_2"/>
</dbReference>
<name>A0A4R7ZG58_9FIRM</name>
<dbReference type="EMBL" id="SODD01000028">
    <property type="protein sequence ID" value="TDW16135.1"/>
    <property type="molecule type" value="Genomic_DNA"/>
</dbReference>
<dbReference type="PIRSF" id="PIRSF038471">
    <property type="entry name" value="MreC"/>
    <property type="match status" value="1"/>
</dbReference>
<dbReference type="GO" id="GO:0005886">
    <property type="term" value="C:plasma membrane"/>
    <property type="evidence" value="ECO:0007669"/>
    <property type="project" value="TreeGrafter"/>
</dbReference>
<comment type="similarity">
    <text evidence="1 5">Belongs to the MreC family.</text>
</comment>
<dbReference type="GO" id="GO:0008360">
    <property type="term" value="P:regulation of cell shape"/>
    <property type="evidence" value="ECO:0007669"/>
    <property type="project" value="UniProtKB-KW"/>
</dbReference>
<comment type="function">
    <text evidence="5">Involved in formation and maintenance of cell shape.</text>
</comment>
<evidence type="ECO:0000256" key="4">
    <source>
        <dbReference type="ARBA" id="ARBA00032089"/>
    </source>
</evidence>
<protein>
    <recommendedName>
        <fullName evidence="2 5">Cell shape-determining protein MreC</fullName>
    </recommendedName>
    <alternativeName>
        <fullName evidence="4 5">Cell shape protein MreC</fullName>
    </alternativeName>
</protein>
<dbReference type="Gene3D" id="2.40.10.350">
    <property type="entry name" value="Rod shape-determining protein MreC, domain 2"/>
    <property type="match status" value="1"/>
</dbReference>
<evidence type="ECO:0000256" key="5">
    <source>
        <dbReference type="PIRNR" id="PIRNR038471"/>
    </source>
</evidence>
<comment type="caution">
    <text evidence="8">The sequence shown here is derived from an EMBL/GenBank/DDBJ whole genome shotgun (WGS) entry which is preliminary data.</text>
</comment>
<dbReference type="InterPro" id="IPR007221">
    <property type="entry name" value="MreC"/>
</dbReference>
<dbReference type="Proteomes" id="UP000294743">
    <property type="component" value="Unassembled WGS sequence"/>
</dbReference>